<keyword evidence="2" id="KW-1185">Reference proteome</keyword>
<comment type="caution">
    <text evidence="1">The sequence shown here is derived from an EMBL/GenBank/DDBJ whole genome shotgun (WGS) entry which is preliminary data.</text>
</comment>
<evidence type="ECO:0000313" key="1">
    <source>
        <dbReference type="EMBL" id="KAK9135918.1"/>
    </source>
</evidence>
<sequence>MLQRLWFRIPVNYGNWAIFAHVLLVERCINVLGSIFCGLILRKEMQVLIDGGKKHRIGLFDMLFNSVVGGVANAIKSVYQFLKQLKKPADGLR</sequence>
<protein>
    <submittedName>
        <fullName evidence="1">Uncharacterized protein</fullName>
    </submittedName>
</protein>
<gene>
    <name evidence="1" type="ORF">Syun_015248</name>
</gene>
<proteinExistence type="predicted"/>
<name>A0AAP0JMJ3_9MAGN</name>
<accession>A0AAP0JMJ3</accession>
<dbReference type="EMBL" id="JBBNAF010000006">
    <property type="protein sequence ID" value="KAK9135918.1"/>
    <property type="molecule type" value="Genomic_DNA"/>
</dbReference>
<evidence type="ECO:0000313" key="2">
    <source>
        <dbReference type="Proteomes" id="UP001420932"/>
    </source>
</evidence>
<reference evidence="1 2" key="1">
    <citation type="submission" date="2024-01" db="EMBL/GenBank/DDBJ databases">
        <title>Genome assemblies of Stephania.</title>
        <authorList>
            <person name="Yang L."/>
        </authorList>
    </citation>
    <scope>NUCLEOTIDE SEQUENCE [LARGE SCALE GENOMIC DNA]</scope>
    <source>
        <strain evidence="1">YNDBR</strain>
        <tissue evidence="1">Leaf</tissue>
    </source>
</reference>
<dbReference type="Proteomes" id="UP001420932">
    <property type="component" value="Unassembled WGS sequence"/>
</dbReference>
<dbReference type="AlphaFoldDB" id="A0AAP0JMJ3"/>
<organism evidence="1 2">
    <name type="scientific">Stephania yunnanensis</name>
    <dbReference type="NCBI Taxonomy" id="152371"/>
    <lineage>
        <taxon>Eukaryota</taxon>
        <taxon>Viridiplantae</taxon>
        <taxon>Streptophyta</taxon>
        <taxon>Embryophyta</taxon>
        <taxon>Tracheophyta</taxon>
        <taxon>Spermatophyta</taxon>
        <taxon>Magnoliopsida</taxon>
        <taxon>Ranunculales</taxon>
        <taxon>Menispermaceae</taxon>
        <taxon>Menispermoideae</taxon>
        <taxon>Cissampelideae</taxon>
        <taxon>Stephania</taxon>
    </lineage>
</organism>